<dbReference type="EMBL" id="JACIFH010000001">
    <property type="protein sequence ID" value="MBB4140249.1"/>
    <property type="molecule type" value="Genomic_DNA"/>
</dbReference>
<protein>
    <submittedName>
        <fullName evidence="1">3-hydroxyisobutyrate dehydrogenase-like beta-hydroxyacid dehydrogenase</fullName>
    </submittedName>
</protein>
<reference evidence="1 2" key="1">
    <citation type="submission" date="2020-08" db="EMBL/GenBank/DDBJ databases">
        <title>Sequencing the genomes of 1000 actinobacteria strains.</title>
        <authorList>
            <person name="Klenk H.-P."/>
        </authorList>
    </citation>
    <scope>NUCLEOTIDE SEQUENCE [LARGE SCALE GENOMIC DNA]</scope>
    <source>
        <strain evidence="1 2">DSM 19600</strain>
    </source>
</reference>
<name>A0AA40VMB5_9MICO</name>
<organism evidence="1 2">
    <name type="scientific">Microbacterium invictum</name>
    <dbReference type="NCBI Taxonomy" id="515415"/>
    <lineage>
        <taxon>Bacteria</taxon>
        <taxon>Bacillati</taxon>
        <taxon>Actinomycetota</taxon>
        <taxon>Actinomycetes</taxon>
        <taxon>Micrococcales</taxon>
        <taxon>Microbacteriaceae</taxon>
        <taxon>Microbacterium</taxon>
    </lineage>
</organism>
<comment type="caution">
    <text evidence="1">The sequence shown here is derived from an EMBL/GenBank/DDBJ whole genome shotgun (WGS) entry which is preliminary data.</text>
</comment>
<gene>
    <name evidence="1" type="ORF">BKA10_002043</name>
</gene>
<keyword evidence="2" id="KW-1185">Reference proteome</keyword>
<proteinExistence type="predicted"/>
<dbReference type="InterPro" id="IPR013328">
    <property type="entry name" value="6PGD_dom2"/>
</dbReference>
<dbReference type="RefSeq" id="WP_183499811.1">
    <property type="nucleotide sequence ID" value="NZ_BAABCO010000002.1"/>
</dbReference>
<dbReference type="AlphaFoldDB" id="A0AA40VMB5"/>
<evidence type="ECO:0000313" key="1">
    <source>
        <dbReference type="EMBL" id="MBB4140249.1"/>
    </source>
</evidence>
<sequence length="66" mass="6879">MTVPAAFSVALGLKDLSLVQAAAAETSAALPTAGILQGIFEDTLADSELSELDWSAMAEITRRREG</sequence>
<dbReference type="Gene3D" id="1.10.1040.10">
    <property type="entry name" value="N-(1-d-carboxylethyl)-l-norvaline Dehydrogenase, domain 2"/>
    <property type="match status" value="1"/>
</dbReference>
<dbReference type="SUPFAM" id="SSF48179">
    <property type="entry name" value="6-phosphogluconate dehydrogenase C-terminal domain-like"/>
    <property type="match status" value="1"/>
</dbReference>
<dbReference type="Proteomes" id="UP000549113">
    <property type="component" value="Unassembled WGS sequence"/>
</dbReference>
<accession>A0AA40VMB5</accession>
<evidence type="ECO:0000313" key="2">
    <source>
        <dbReference type="Proteomes" id="UP000549113"/>
    </source>
</evidence>
<dbReference type="InterPro" id="IPR008927">
    <property type="entry name" value="6-PGluconate_DH-like_C_sf"/>
</dbReference>